<dbReference type="InterPro" id="IPR036812">
    <property type="entry name" value="NAD(P)_OxRdtase_dom_sf"/>
</dbReference>
<dbReference type="EMBL" id="BAVS01000011">
    <property type="protein sequence ID" value="GAE93354.1"/>
    <property type="molecule type" value="Genomic_DNA"/>
</dbReference>
<evidence type="ECO:0000313" key="1">
    <source>
        <dbReference type="EMBL" id="GAE93354.1"/>
    </source>
</evidence>
<accession>W4VKQ4</accession>
<dbReference type="Gene3D" id="3.20.20.100">
    <property type="entry name" value="NADP-dependent oxidoreductase domain"/>
    <property type="match status" value="1"/>
</dbReference>
<reference evidence="1 2" key="1">
    <citation type="journal article" date="2014" name="Genome Announc.">
        <title>Draft Genome Sequence of the Boron-Tolerant and Moderately Halotolerant Bacterium Gracilibacillus boraciitolerans JCM 21714T.</title>
        <authorList>
            <person name="Ahmed I."/>
            <person name="Oshima K."/>
            <person name="Suda W."/>
            <person name="Kitamura K."/>
            <person name="Iida T."/>
            <person name="Ohmori Y."/>
            <person name="Fujiwara T."/>
            <person name="Hattori M."/>
            <person name="Ohkuma M."/>
        </authorList>
    </citation>
    <scope>NUCLEOTIDE SEQUENCE [LARGE SCALE GENOMIC DNA]</scope>
    <source>
        <strain evidence="1 2">JCM 21714</strain>
    </source>
</reference>
<dbReference type="STRING" id="1298598.JCM21714_2431"/>
<sequence>MQPIVGTMNPERLQDIAKASEVKLTREEWYELYRVAGGNKLP</sequence>
<evidence type="ECO:0000313" key="2">
    <source>
        <dbReference type="Proteomes" id="UP000019102"/>
    </source>
</evidence>
<organism evidence="1 2">
    <name type="scientific">Gracilibacillus boraciitolerans JCM 21714</name>
    <dbReference type="NCBI Taxonomy" id="1298598"/>
    <lineage>
        <taxon>Bacteria</taxon>
        <taxon>Bacillati</taxon>
        <taxon>Bacillota</taxon>
        <taxon>Bacilli</taxon>
        <taxon>Bacillales</taxon>
        <taxon>Bacillaceae</taxon>
        <taxon>Gracilibacillus</taxon>
    </lineage>
</organism>
<protein>
    <submittedName>
        <fullName evidence="1">Oxidoreductase</fullName>
    </submittedName>
</protein>
<proteinExistence type="predicted"/>
<dbReference type="SUPFAM" id="SSF51430">
    <property type="entry name" value="NAD(P)-linked oxidoreductase"/>
    <property type="match status" value="1"/>
</dbReference>
<comment type="caution">
    <text evidence="1">The sequence shown here is derived from an EMBL/GenBank/DDBJ whole genome shotgun (WGS) entry which is preliminary data.</text>
</comment>
<dbReference type="Proteomes" id="UP000019102">
    <property type="component" value="Unassembled WGS sequence"/>
</dbReference>
<gene>
    <name evidence="1" type="ORF">JCM21714_2431</name>
</gene>
<dbReference type="AlphaFoldDB" id="W4VKQ4"/>
<keyword evidence="2" id="KW-1185">Reference proteome</keyword>
<name>W4VKQ4_9BACI</name>
<dbReference type="eggNOG" id="COG4989">
    <property type="taxonomic scope" value="Bacteria"/>
</dbReference>